<dbReference type="InterPro" id="IPR015422">
    <property type="entry name" value="PyrdxlP-dep_Trfase_small"/>
</dbReference>
<evidence type="ECO:0000256" key="1">
    <source>
        <dbReference type="ARBA" id="ARBA00022898"/>
    </source>
</evidence>
<sequence length="370" mass="40133">MNPSQLRDDMPVLDEIIYLNTGASGPSPRHVVDATESWYEFHEFESAAGPGMYEPAFELFDGARATVASHIGTDPGNVALTGSTTDGISRLPLAMDWDSDDVVVRTDVEHAAGILPWRRLRDEYGVEVRVVETDQGWIDPDDWEDAVQGATLATFSSVPWTSGVRAPVRELTERAQDAGARVVVDAVQSPGQHPIDVTEWGADAVAASGHKWLLGPWGAGFLYVDPEFAETLAPAQLGYRNTVDPYADPYEYVEGARRFEFGTVAPAPYAGLQAAIETIEDIGLGTVQSRVERLTDRLKAGLDEGRLVSPREYHTGLVSFADDDPEATVERVAERGIKVRSIPTTGVVRASIHVFNTADDVDALLDALDG</sequence>
<reference evidence="3 4" key="1">
    <citation type="journal article" date="2019" name="Int. J. Syst. Evol. Microbiol.">
        <title>The Global Catalogue of Microorganisms (GCM) 10K type strain sequencing project: providing services to taxonomists for standard genome sequencing and annotation.</title>
        <authorList>
            <consortium name="The Broad Institute Genomics Platform"/>
            <consortium name="The Broad Institute Genome Sequencing Center for Infectious Disease"/>
            <person name="Wu L."/>
            <person name="Ma J."/>
        </authorList>
    </citation>
    <scope>NUCLEOTIDE SEQUENCE [LARGE SCALE GENOMIC DNA]</scope>
    <source>
        <strain evidence="3 4">CGMCC 1.10390</strain>
    </source>
</reference>
<dbReference type="EMBL" id="JBHUDO010000001">
    <property type="protein sequence ID" value="MFD1644621.1"/>
    <property type="molecule type" value="Genomic_DNA"/>
</dbReference>
<dbReference type="Gene3D" id="3.40.640.10">
    <property type="entry name" value="Type I PLP-dependent aspartate aminotransferase-like (Major domain)"/>
    <property type="match status" value="1"/>
</dbReference>
<organism evidence="3 4">
    <name type="scientific">Haloarchaeobius litoreus</name>
    <dbReference type="NCBI Taxonomy" id="755306"/>
    <lineage>
        <taxon>Archaea</taxon>
        <taxon>Methanobacteriati</taxon>
        <taxon>Methanobacteriota</taxon>
        <taxon>Stenosarchaea group</taxon>
        <taxon>Halobacteria</taxon>
        <taxon>Halobacteriales</taxon>
        <taxon>Halorubellaceae</taxon>
        <taxon>Haloarchaeobius</taxon>
    </lineage>
</organism>
<dbReference type="InterPro" id="IPR000192">
    <property type="entry name" value="Aminotrans_V_dom"/>
</dbReference>
<keyword evidence="3" id="KW-0032">Aminotransferase</keyword>
<keyword evidence="4" id="KW-1185">Reference proteome</keyword>
<dbReference type="InterPro" id="IPR015424">
    <property type="entry name" value="PyrdxlP-dep_Trfase"/>
</dbReference>
<dbReference type="PANTHER" id="PTHR43586">
    <property type="entry name" value="CYSTEINE DESULFURASE"/>
    <property type="match status" value="1"/>
</dbReference>
<keyword evidence="3" id="KW-0808">Transferase</keyword>
<dbReference type="GO" id="GO:0008483">
    <property type="term" value="F:transaminase activity"/>
    <property type="evidence" value="ECO:0007669"/>
    <property type="project" value="UniProtKB-KW"/>
</dbReference>
<dbReference type="RefSeq" id="WP_256399884.1">
    <property type="nucleotide sequence ID" value="NZ_JANHJR010000002.1"/>
</dbReference>
<keyword evidence="1" id="KW-0663">Pyridoxal phosphate</keyword>
<dbReference type="AlphaFoldDB" id="A0ABD6DF30"/>
<evidence type="ECO:0000259" key="2">
    <source>
        <dbReference type="Pfam" id="PF00266"/>
    </source>
</evidence>
<dbReference type="Pfam" id="PF00266">
    <property type="entry name" value="Aminotran_5"/>
    <property type="match status" value="1"/>
</dbReference>
<dbReference type="Proteomes" id="UP001597034">
    <property type="component" value="Unassembled WGS sequence"/>
</dbReference>
<dbReference type="PANTHER" id="PTHR43586:SF8">
    <property type="entry name" value="CYSTEINE DESULFURASE 1, CHLOROPLASTIC"/>
    <property type="match status" value="1"/>
</dbReference>
<accession>A0ABD6DF30</accession>
<feature type="domain" description="Aminotransferase class V" evidence="2">
    <location>
        <begin position="17"/>
        <end position="364"/>
    </location>
</feature>
<dbReference type="SUPFAM" id="SSF53383">
    <property type="entry name" value="PLP-dependent transferases"/>
    <property type="match status" value="1"/>
</dbReference>
<dbReference type="InterPro" id="IPR015421">
    <property type="entry name" value="PyrdxlP-dep_Trfase_major"/>
</dbReference>
<gene>
    <name evidence="3" type="ORF">ACFSBL_02895</name>
</gene>
<evidence type="ECO:0000313" key="4">
    <source>
        <dbReference type="Proteomes" id="UP001597034"/>
    </source>
</evidence>
<comment type="caution">
    <text evidence="3">The sequence shown here is derived from an EMBL/GenBank/DDBJ whole genome shotgun (WGS) entry which is preliminary data.</text>
</comment>
<evidence type="ECO:0000313" key="3">
    <source>
        <dbReference type="EMBL" id="MFD1644621.1"/>
    </source>
</evidence>
<proteinExistence type="predicted"/>
<name>A0ABD6DF30_9EURY</name>
<dbReference type="Gene3D" id="3.90.1150.10">
    <property type="entry name" value="Aspartate Aminotransferase, domain 1"/>
    <property type="match status" value="1"/>
</dbReference>
<protein>
    <submittedName>
        <fullName evidence="3">Aminotransferase class V-fold PLP-dependent enzyme</fullName>
    </submittedName>
</protein>